<protein>
    <submittedName>
        <fullName evidence="1">Uncharacterized protein</fullName>
    </submittedName>
</protein>
<evidence type="ECO:0000313" key="1">
    <source>
        <dbReference type="EMBL" id="QHT76006.1"/>
    </source>
</evidence>
<organism evidence="1">
    <name type="scientific">viral metagenome</name>
    <dbReference type="NCBI Taxonomy" id="1070528"/>
    <lineage>
        <taxon>unclassified sequences</taxon>
        <taxon>metagenomes</taxon>
        <taxon>organismal metagenomes</taxon>
    </lineage>
</organism>
<accession>A0A6C0H714</accession>
<dbReference type="AlphaFoldDB" id="A0A6C0H714"/>
<sequence length="143" mass="17250">MDEDEDETINEQIILTEDEINKIGKYIYDRIENNYILGENYKPFQFIKLYNGIKLNFSILKCYDKKHYSLHFSNDNYIIFLKEYDDLTELFNEVNTFENFVYCNNTVITKSQYDAIILEINKKNRIKKNADDVIEIIERLCKK</sequence>
<dbReference type="EMBL" id="MN739886">
    <property type="protein sequence ID" value="QHT76006.1"/>
    <property type="molecule type" value="Genomic_DNA"/>
</dbReference>
<name>A0A6C0H714_9ZZZZ</name>
<proteinExistence type="predicted"/>
<reference evidence="1" key="1">
    <citation type="journal article" date="2020" name="Nature">
        <title>Giant virus diversity and host interactions through global metagenomics.</title>
        <authorList>
            <person name="Schulz F."/>
            <person name="Roux S."/>
            <person name="Paez-Espino D."/>
            <person name="Jungbluth S."/>
            <person name="Walsh D.A."/>
            <person name="Denef V.J."/>
            <person name="McMahon K.D."/>
            <person name="Konstantinidis K.T."/>
            <person name="Eloe-Fadrosh E.A."/>
            <person name="Kyrpides N.C."/>
            <person name="Woyke T."/>
        </authorList>
    </citation>
    <scope>NUCLEOTIDE SEQUENCE</scope>
    <source>
        <strain evidence="1">GVMAG-M-3300023179-71</strain>
    </source>
</reference>